<dbReference type="InterPro" id="IPR027417">
    <property type="entry name" value="P-loop_NTPase"/>
</dbReference>
<evidence type="ECO:0000259" key="1">
    <source>
        <dbReference type="Pfam" id="PF19263"/>
    </source>
</evidence>
<organism evidence="2 3">
    <name type="scientific">Thalassospira marina</name>
    <dbReference type="NCBI Taxonomy" id="2048283"/>
    <lineage>
        <taxon>Bacteria</taxon>
        <taxon>Pseudomonadati</taxon>
        <taxon>Pseudomonadota</taxon>
        <taxon>Alphaproteobacteria</taxon>
        <taxon>Rhodospirillales</taxon>
        <taxon>Thalassospiraceae</taxon>
        <taxon>Thalassospira</taxon>
    </lineage>
</organism>
<name>A0A2N3KUL4_9PROT</name>
<evidence type="ECO:0000313" key="2">
    <source>
        <dbReference type="EMBL" id="PKR54237.1"/>
    </source>
</evidence>
<sequence>MTEEQLTSPLGSDAGYEAARQIINGAKVVGLDGVRLDPEQVLYDVHAMNDYYALVMMGGKPLILEENFKRGDCPVEDRVNLMSVDAFHAWFANQEHRVAPDKKVSWSKLWFRDPERRQYRGVSFAPGTTTHYGIYNLWRGFSLRADYEECEKKCGIFLDHVRTNIAGGNEAHFRFIMGWAAHMLQKPTERAGVAVVLRGGQGSGKTLFGQTLGRLIEDHYALVDDPRYVVGNFNAHLASTLLLQADEGFWAGDKHAEGRLKGLVTSDYHMIERKGVDAFRVKNYVHLLVTSNNDWVVPAGHDERRFAVFDVSNNSQQNRNYFGDMIKQLENGGYEALLGYLLSFDIDSINLWDIPKTAALADQKLSSLSVEESWWLMCLRRGHITFQGDGEQHWMPYLPKADVYAIYLQWVTQRGRRFPLTEEQFGRRLMRVCSGVSAGRRRFDSGVRKYVYQFPPLEECRRLFAQMIRTDIDWYEHEFDDGVAAPVDFSPEDF</sequence>
<reference evidence="2 3" key="1">
    <citation type="submission" date="2017-09" db="EMBL/GenBank/DDBJ databases">
        <title>Biodiversity and function of Thalassospira species in the particle-attached aromatic-hydrocarbon-degrading consortia from the surface seawater of the South China Sea.</title>
        <authorList>
            <person name="Dong C."/>
            <person name="Liu R."/>
            <person name="Shao Z."/>
        </authorList>
    </citation>
    <scope>NUCLEOTIDE SEQUENCE [LARGE SCALE GENOMIC DNA]</scope>
    <source>
        <strain evidence="2 3">CSC1P2</strain>
    </source>
</reference>
<dbReference type="Pfam" id="PF19263">
    <property type="entry name" value="DUF5906"/>
    <property type="match status" value="1"/>
</dbReference>
<dbReference type="AlphaFoldDB" id="A0A2N3KUL4"/>
<accession>A0A2N3KUL4</accession>
<dbReference type="RefSeq" id="WP_101265658.1">
    <property type="nucleotide sequence ID" value="NZ_NWTK01000005.1"/>
</dbReference>
<proteinExistence type="predicted"/>
<dbReference type="InterPro" id="IPR045455">
    <property type="entry name" value="NrS-1_pol-like_helicase"/>
</dbReference>
<evidence type="ECO:0000313" key="3">
    <source>
        <dbReference type="Proteomes" id="UP000233597"/>
    </source>
</evidence>
<dbReference type="SUPFAM" id="SSF52540">
    <property type="entry name" value="P-loop containing nucleoside triphosphate hydrolases"/>
    <property type="match status" value="1"/>
</dbReference>
<feature type="domain" description="NrS-1 polymerase-like helicase" evidence="1">
    <location>
        <begin position="197"/>
        <end position="305"/>
    </location>
</feature>
<dbReference type="EMBL" id="NWTK01000005">
    <property type="protein sequence ID" value="PKR54237.1"/>
    <property type="molecule type" value="Genomic_DNA"/>
</dbReference>
<protein>
    <recommendedName>
        <fullName evidence="1">NrS-1 polymerase-like helicase domain-containing protein</fullName>
    </recommendedName>
</protein>
<gene>
    <name evidence="2" type="ORF">COO20_08805</name>
</gene>
<dbReference type="OrthoDB" id="8215052at2"/>
<dbReference type="Proteomes" id="UP000233597">
    <property type="component" value="Unassembled WGS sequence"/>
</dbReference>
<dbReference type="Gene3D" id="3.40.50.300">
    <property type="entry name" value="P-loop containing nucleotide triphosphate hydrolases"/>
    <property type="match status" value="1"/>
</dbReference>
<comment type="caution">
    <text evidence="2">The sequence shown here is derived from an EMBL/GenBank/DDBJ whole genome shotgun (WGS) entry which is preliminary data.</text>
</comment>